<protein>
    <recommendedName>
        <fullName evidence="1">BRCT domain-containing protein</fullName>
    </recommendedName>
</protein>
<comment type="caution">
    <text evidence="2">The sequence shown here is derived from an EMBL/GenBank/DDBJ whole genome shotgun (WGS) entry which is preliminary data.</text>
</comment>
<dbReference type="Gene3D" id="3.40.50.10190">
    <property type="entry name" value="BRCT domain"/>
    <property type="match status" value="1"/>
</dbReference>
<name>A0A813N0Z8_9BILA</name>
<dbReference type="PROSITE" id="PS50172">
    <property type="entry name" value="BRCT"/>
    <property type="match status" value="1"/>
</dbReference>
<dbReference type="Proteomes" id="UP000663832">
    <property type="component" value="Unassembled WGS sequence"/>
</dbReference>
<gene>
    <name evidence="2" type="ORF">QVE165_LOCUS389</name>
</gene>
<sequence length="358" mass="41566">MSYKIETDNKIDHQCLVNVKRRRSTCSTVKYISRAQQKSLCAKHVQSCNPTMNNNQLIKNEICHENLQHTKRSYIRKQSYIKRESLSSEPELSVACLNMENIQAKLKNEIYSPDVQLTDEINDDTKSESSVEYDYIYPLSIPTTNSLQYRHVSIATIYLQDTQWHQLELFIKHFSSYASLSNNMNINSSTTHLLIDDSSTPLQCIFSKKIFQAVARHIFIVSIRWIEECLLRNEIVNENPYEIHGDSTMSTMHLARHSSTKTLFPSSVSFVIDCISFQRILTRNELAELAILSGATLFNPEEKLLTKILLVLVDPRANRIELENKYKQCHKNIKYLTPGFLLKSIIYQKQQPFEDFEL</sequence>
<dbReference type="EMBL" id="CAJNOM010000001">
    <property type="protein sequence ID" value="CAF0732672.1"/>
    <property type="molecule type" value="Genomic_DNA"/>
</dbReference>
<dbReference type="OrthoDB" id="6105938at2759"/>
<dbReference type="SUPFAM" id="SSF52113">
    <property type="entry name" value="BRCT domain"/>
    <property type="match status" value="1"/>
</dbReference>
<accession>A0A813N0Z8</accession>
<feature type="domain" description="BRCT" evidence="1">
    <location>
        <begin position="178"/>
        <end position="243"/>
    </location>
</feature>
<evidence type="ECO:0000313" key="2">
    <source>
        <dbReference type="EMBL" id="CAF0732672.1"/>
    </source>
</evidence>
<dbReference type="AlphaFoldDB" id="A0A813N0Z8"/>
<evidence type="ECO:0000259" key="1">
    <source>
        <dbReference type="PROSITE" id="PS50172"/>
    </source>
</evidence>
<keyword evidence="3" id="KW-1185">Reference proteome</keyword>
<organism evidence="2 3">
    <name type="scientific">Adineta steineri</name>
    <dbReference type="NCBI Taxonomy" id="433720"/>
    <lineage>
        <taxon>Eukaryota</taxon>
        <taxon>Metazoa</taxon>
        <taxon>Spiralia</taxon>
        <taxon>Gnathifera</taxon>
        <taxon>Rotifera</taxon>
        <taxon>Eurotatoria</taxon>
        <taxon>Bdelloidea</taxon>
        <taxon>Adinetida</taxon>
        <taxon>Adinetidae</taxon>
        <taxon>Adineta</taxon>
    </lineage>
</organism>
<proteinExistence type="predicted"/>
<dbReference type="InterPro" id="IPR036420">
    <property type="entry name" value="BRCT_dom_sf"/>
</dbReference>
<evidence type="ECO:0000313" key="3">
    <source>
        <dbReference type="Proteomes" id="UP000663832"/>
    </source>
</evidence>
<dbReference type="InterPro" id="IPR001357">
    <property type="entry name" value="BRCT_dom"/>
</dbReference>
<reference evidence="2" key="1">
    <citation type="submission" date="2021-02" db="EMBL/GenBank/DDBJ databases">
        <authorList>
            <person name="Nowell W R."/>
        </authorList>
    </citation>
    <scope>NUCLEOTIDE SEQUENCE</scope>
</reference>